<dbReference type="Pfam" id="PF13622">
    <property type="entry name" value="4HBT_3"/>
    <property type="match status" value="1"/>
</dbReference>
<dbReference type="PANTHER" id="PTHR38110:SF1">
    <property type="entry name" value="THIOESTERASE DOMAIN-CONTAINING PROTEIN"/>
    <property type="match status" value="1"/>
</dbReference>
<proteinExistence type="predicted"/>
<evidence type="ECO:0000313" key="2">
    <source>
        <dbReference type="EMBL" id="KZP18637.1"/>
    </source>
</evidence>
<reference evidence="2 3" key="1">
    <citation type="journal article" date="2016" name="Mol. Biol. Evol.">
        <title>Comparative Genomics of Early-Diverging Mushroom-Forming Fungi Provides Insights into the Origins of Lignocellulose Decay Capabilities.</title>
        <authorList>
            <person name="Nagy L.G."/>
            <person name="Riley R."/>
            <person name="Tritt A."/>
            <person name="Adam C."/>
            <person name="Daum C."/>
            <person name="Floudas D."/>
            <person name="Sun H."/>
            <person name="Yadav J.S."/>
            <person name="Pangilinan J."/>
            <person name="Larsson K.H."/>
            <person name="Matsuura K."/>
            <person name="Barry K."/>
            <person name="Labutti K."/>
            <person name="Kuo R."/>
            <person name="Ohm R.A."/>
            <person name="Bhattacharya S.S."/>
            <person name="Shirouzu T."/>
            <person name="Yoshinaga Y."/>
            <person name="Martin F.M."/>
            <person name="Grigoriev I.V."/>
            <person name="Hibbett D.S."/>
        </authorList>
    </citation>
    <scope>NUCLEOTIDE SEQUENCE [LARGE SCALE GENOMIC DNA]</scope>
    <source>
        <strain evidence="2 3">CBS 109695</strain>
    </source>
</reference>
<accession>A0A166HA42</accession>
<sequence>MEEQLPPLVEIVKSECVSSDTSQAVYRGVVSGDWCVGAVPNGGFSLGLLLQSCMQYQAVSKHPDPINVTAHFLATVHVEPFEVRIKTIKKGRGFSTLVAELVQKAQTRITAHLIFGVLAPLASDSGPKLTLAPPSPYARRHPVHTHPSTAIMHPPRENWTFRSSMSWAPDPIYLERNEPHNAAARMTADTVGGGGVEWGSWFELTHERDRLTTPSLCFMADMVQFTAELLPDSENGGMGVGSWHPTIVFNIEFKFPIPRSSPHHSSTTVGLYSSGCFLNDPQGRHNTYAEVWTAPCGIGKGREESGWRDRQVCLATSSQMTLCLPMEVNYKRGSKL</sequence>
<dbReference type="SUPFAM" id="SSF54637">
    <property type="entry name" value="Thioesterase/thiol ester dehydrase-isomerase"/>
    <property type="match status" value="1"/>
</dbReference>
<protein>
    <recommendedName>
        <fullName evidence="1">Acyl-CoA thioesterase-like N-terminal HotDog domain-containing protein</fullName>
    </recommendedName>
</protein>
<dbReference type="OrthoDB" id="2532955at2759"/>
<gene>
    <name evidence="2" type="ORF">FIBSPDRAFT_745153</name>
</gene>
<dbReference type="Proteomes" id="UP000076532">
    <property type="component" value="Unassembled WGS sequence"/>
</dbReference>
<dbReference type="InterPro" id="IPR049449">
    <property type="entry name" value="TesB_ACOT8-like_N"/>
</dbReference>
<dbReference type="STRING" id="436010.A0A166HA42"/>
<feature type="domain" description="Acyl-CoA thioesterase-like N-terminal HotDog" evidence="1">
    <location>
        <begin position="31"/>
        <end position="116"/>
    </location>
</feature>
<dbReference type="InterPro" id="IPR052389">
    <property type="entry name" value="Sec_Metab_Biosynth-Assoc"/>
</dbReference>
<dbReference type="InterPro" id="IPR029069">
    <property type="entry name" value="HotDog_dom_sf"/>
</dbReference>
<dbReference type="AlphaFoldDB" id="A0A166HA42"/>
<organism evidence="2 3">
    <name type="scientific">Athelia psychrophila</name>
    <dbReference type="NCBI Taxonomy" id="1759441"/>
    <lineage>
        <taxon>Eukaryota</taxon>
        <taxon>Fungi</taxon>
        <taxon>Dikarya</taxon>
        <taxon>Basidiomycota</taxon>
        <taxon>Agaricomycotina</taxon>
        <taxon>Agaricomycetes</taxon>
        <taxon>Agaricomycetidae</taxon>
        <taxon>Atheliales</taxon>
        <taxon>Atheliaceae</taxon>
        <taxon>Athelia</taxon>
    </lineage>
</organism>
<dbReference type="InterPro" id="IPR042171">
    <property type="entry name" value="Acyl-CoA_hotdog"/>
</dbReference>
<keyword evidence="3" id="KW-1185">Reference proteome</keyword>
<evidence type="ECO:0000313" key="3">
    <source>
        <dbReference type="Proteomes" id="UP000076532"/>
    </source>
</evidence>
<dbReference type="PANTHER" id="PTHR38110">
    <property type="entry name" value="CHROMOSOME 23, WHOLE GENOME SHOTGUN SEQUENCE"/>
    <property type="match status" value="1"/>
</dbReference>
<evidence type="ECO:0000259" key="1">
    <source>
        <dbReference type="Pfam" id="PF13622"/>
    </source>
</evidence>
<dbReference type="Gene3D" id="2.40.160.210">
    <property type="entry name" value="Acyl-CoA thioesterase, double hotdog domain"/>
    <property type="match status" value="1"/>
</dbReference>
<dbReference type="EMBL" id="KV417571">
    <property type="protein sequence ID" value="KZP18637.1"/>
    <property type="molecule type" value="Genomic_DNA"/>
</dbReference>
<name>A0A166HA42_9AGAM</name>